<protein>
    <submittedName>
        <fullName evidence="2">Uncharacterized protein</fullName>
    </submittedName>
</protein>
<sequence>MCTKCENCELLLQIEEERIQWCKDLTSKNIRLHKKIIEQQELIGLLKNRLLEKQRNFLSDYVKSVMQQVNYLQERTSLQNDYLLEENLKEKLDEVTEVLNLYNNERETLQKEIEDGEKYFSENITYLHGLVDYFRESLFYELDKSNKLKLYFTKKMTELTTTSHHVVLHTLKEQGEILNNELKSRYQKTIQKSKEETERQSQLVSKLRKHNKQLYLQIHKTKIDSEQKVAKLERSLQDLKATITKLKEKNDYLHTQIKLEVEGCQNDISDTRKTLKKLIKSKS</sequence>
<keyword evidence="1" id="KW-0175">Coiled coil</keyword>
<accession>A0AA38HQF8</accession>
<keyword evidence="3" id="KW-1185">Reference proteome</keyword>
<name>A0AA38HQF8_9CUCU</name>
<proteinExistence type="predicted"/>
<dbReference type="EMBL" id="JALNTZ010000010">
    <property type="protein sequence ID" value="KAJ3639314.1"/>
    <property type="molecule type" value="Genomic_DNA"/>
</dbReference>
<comment type="caution">
    <text evidence="2">The sequence shown here is derived from an EMBL/GenBank/DDBJ whole genome shotgun (WGS) entry which is preliminary data.</text>
</comment>
<evidence type="ECO:0000256" key="1">
    <source>
        <dbReference type="SAM" id="Coils"/>
    </source>
</evidence>
<feature type="coiled-coil region" evidence="1">
    <location>
        <begin position="85"/>
        <end position="119"/>
    </location>
</feature>
<dbReference type="Proteomes" id="UP001168821">
    <property type="component" value="Unassembled WGS sequence"/>
</dbReference>
<organism evidence="2 3">
    <name type="scientific">Zophobas morio</name>
    <dbReference type="NCBI Taxonomy" id="2755281"/>
    <lineage>
        <taxon>Eukaryota</taxon>
        <taxon>Metazoa</taxon>
        <taxon>Ecdysozoa</taxon>
        <taxon>Arthropoda</taxon>
        <taxon>Hexapoda</taxon>
        <taxon>Insecta</taxon>
        <taxon>Pterygota</taxon>
        <taxon>Neoptera</taxon>
        <taxon>Endopterygota</taxon>
        <taxon>Coleoptera</taxon>
        <taxon>Polyphaga</taxon>
        <taxon>Cucujiformia</taxon>
        <taxon>Tenebrionidae</taxon>
        <taxon>Zophobas</taxon>
    </lineage>
</organism>
<evidence type="ECO:0000313" key="2">
    <source>
        <dbReference type="EMBL" id="KAJ3639314.1"/>
    </source>
</evidence>
<reference evidence="2" key="1">
    <citation type="journal article" date="2023" name="G3 (Bethesda)">
        <title>Whole genome assemblies of Zophobas morio and Tenebrio molitor.</title>
        <authorList>
            <person name="Kaur S."/>
            <person name="Stinson S.A."/>
            <person name="diCenzo G.C."/>
        </authorList>
    </citation>
    <scope>NUCLEOTIDE SEQUENCE</scope>
    <source>
        <strain evidence="2">QUZm001</strain>
    </source>
</reference>
<dbReference type="AlphaFoldDB" id="A0AA38HQF8"/>
<evidence type="ECO:0000313" key="3">
    <source>
        <dbReference type="Proteomes" id="UP001168821"/>
    </source>
</evidence>
<gene>
    <name evidence="2" type="ORF">Zmor_002679</name>
</gene>
<feature type="coiled-coil region" evidence="1">
    <location>
        <begin position="179"/>
        <end position="256"/>
    </location>
</feature>